<feature type="transmembrane region" description="Helical" evidence="1">
    <location>
        <begin position="233"/>
        <end position="252"/>
    </location>
</feature>
<dbReference type="GO" id="GO:0015293">
    <property type="term" value="F:symporter activity"/>
    <property type="evidence" value="ECO:0007669"/>
    <property type="project" value="InterPro"/>
</dbReference>
<dbReference type="GO" id="GO:0008643">
    <property type="term" value="P:carbohydrate transport"/>
    <property type="evidence" value="ECO:0007669"/>
    <property type="project" value="InterPro"/>
</dbReference>
<dbReference type="SUPFAM" id="SSF103473">
    <property type="entry name" value="MFS general substrate transporter"/>
    <property type="match status" value="1"/>
</dbReference>
<feature type="transmembrane region" description="Helical" evidence="1">
    <location>
        <begin position="50"/>
        <end position="69"/>
    </location>
</feature>
<dbReference type="CDD" id="cd17332">
    <property type="entry name" value="MFS_MelB_like"/>
    <property type="match status" value="1"/>
</dbReference>
<feature type="transmembrane region" description="Helical" evidence="1">
    <location>
        <begin position="272"/>
        <end position="293"/>
    </location>
</feature>
<proteinExistence type="predicted"/>
<feature type="transmembrane region" description="Helical" evidence="1">
    <location>
        <begin position="20"/>
        <end position="44"/>
    </location>
</feature>
<feature type="transmembrane region" description="Helical" evidence="1">
    <location>
        <begin position="328"/>
        <end position="349"/>
    </location>
</feature>
<dbReference type="Gene3D" id="1.20.1250.20">
    <property type="entry name" value="MFS general substrate transporter like domains"/>
    <property type="match status" value="1"/>
</dbReference>
<dbReference type="GO" id="GO:0006814">
    <property type="term" value="P:sodium ion transport"/>
    <property type="evidence" value="ECO:0007669"/>
    <property type="project" value="InterPro"/>
</dbReference>
<dbReference type="GO" id="GO:0005886">
    <property type="term" value="C:plasma membrane"/>
    <property type="evidence" value="ECO:0007669"/>
    <property type="project" value="TreeGrafter"/>
</dbReference>
<dbReference type="EMBL" id="MLJW01003318">
    <property type="protein sequence ID" value="OIQ72330.1"/>
    <property type="molecule type" value="Genomic_DNA"/>
</dbReference>
<feature type="transmembrane region" description="Helical" evidence="1">
    <location>
        <begin position="118"/>
        <end position="145"/>
    </location>
</feature>
<sequence length="464" mass="50034">MSTTPSDASRPSLIRWPERLGYGVGDTACCLFWAIVSSYLNLFYTDVFGLAPAALAWLLLITRIWDAAFDPVVGMIADRTSTRWGKFRPWILWSIVPFMVAEIALFTTPHLGPTGKLVYAYITYSVVMLIYSAINVPYGALLGVITDDSAERTTLASYRFIGAFVGNFIVQGILLYLVQALGRGNNRLGYTLAVTILACGSGLLLFYVFLSTNERIQPPQAENSVRRDLRDLLGNRPWLVLFAMGAISLVYLTLRQVASVYYVTYYMGDRGLIPAFLLAGTAFSILGAMLAPWMARRVGCKKRTFILLTLWAAACNAATALAGPRDLVLIFGTQMLGSMPLAAIFPLMGSMFADTADYGELKFGRRATGLIFAGSTFSQKTGGAIGAAIVNLVLSSVGYVANAKQSASVLGGLRHLMGTLPAAGGLLVAGLALFYEIDTKREREIGAAIAARVRSVAAGRPSDS</sequence>
<accession>A0A1J5PME2</accession>
<evidence type="ECO:0000256" key="1">
    <source>
        <dbReference type="SAM" id="Phobius"/>
    </source>
</evidence>
<dbReference type="PANTHER" id="PTHR11328:SF24">
    <property type="entry name" value="MAJOR FACILITATOR SUPERFAMILY (MFS) PROFILE DOMAIN-CONTAINING PROTEIN"/>
    <property type="match status" value="1"/>
</dbReference>
<feature type="transmembrane region" description="Helical" evidence="1">
    <location>
        <begin position="305"/>
        <end position="322"/>
    </location>
</feature>
<dbReference type="Pfam" id="PF13347">
    <property type="entry name" value="MFS_2"/>
    <property type="match status" value="1"/>
</dbReference>
<reference evidence="2" key="1">
    <citation type="submission" date="2016-10" db="EMBL/GenBank/DDBJ databases">
        <title>Sequence of Gallionella enrichment culture.</title>
        <authorList>
            <person name="Poehlein A."/>
            <person name="Muehling M."/>
            <person name="Daniel R."/>
        </authorList>
    </citation>
    <scope>NUCLEOTIDE SEQUENCE</scope>
</reference>
<dbReference type="InterPro" id="IPR036259">
    <property type="entry name" value="MFS_trans_sf"/>
</dbReference>
<comment type="caution">
    <text evidence="2">The sequence shown here is derived from an EMBL/GenBank/DDBJ whole genome shotgun (WGS) entry which is preliminary data.</text>
</comment>
<dbReference type="InterPro" id="IPR001927">
    <property type="entry name" value="Na/Gal_symport"/>
</dbReference>
<dbReference type="PANTHER" id="PTHR11328">
    <property type="entry name" value="MAJOR FACILITATOR SUPERFAMILY DOMAIN-CONTAINING PROTEIN"/>
    <property type="match status" value="1"/>
</dbReference>
<feature type="transmembrane region" description="Helical" evidence="1">
    <location>
        <begin position="414"/>
        <end position="435"/>
    </location>
</feature>
<evidence type="ECO:0000313" key="2">
    <source>
        <dbReference type="EMBL" id="OIQ72330.1"/>
    </source>
</evidence>
<dbReference type="AlphaFoldDB" id="A0A1J5PME2"/>
<feature type="transmembrane region" description="Helical" evidence="1">
    <location>
        <begin position="370"/>
        <end position="394"/>
    </location>
</feature>
<protein>
    <submittedName>
        <fullName evidence="2">Inner membrane symporter YicJ</fullName>
    </submittedName>
</protein>
<dbReference type="NCBIfam" id="TIGR00792">
    <property type="entry name" value="gph"/>
    <property type="match status" value="1"/>
</dbReference>
<dbReference type="InterPro" id="IPR039672">
    <property type="entry name" value="MFS_2"/>
</dbReference>
<feature type="transmembrane region" description="Helical" evidence="1">
    <location>
        <begin position="157"/>
        <end position="178"/>
    </location>
</feature>
<gene>
    <name evidence="2" type="primary">yicJ_6</name>
    <name evidence="2" type="ORF">GALL_460450</name>
</gene>
<keyword evidence="1" id="KW-0472">Membrane</keyword>
<feature type="transmembrane region" description="Helical" evidence="1">
    <location>
        <begin position="90"/>
        <end position="112"/>
    </location>
</feature>
<name>A0A1J5PME2_9ZZZZ</name>
<organism evidence="2">
    <name type="scientific">mine drainage metagenome</name>
    <dbReference type="NCBI Taxonomy" id="410659"/>
    <lineage>
        <taxon>unclassified sequences</taxon>
        <taxon>metagenomes</taxon>
        <taxon>ecological metagenomes</taxon>
    </lineage>
</organism>
<feature type="transmembrane region" description="Helical" evidence="1">
    <location>
        <begin position="190"/>
        <end position="212"/>
    </location>
</feature>
<keyword evidence="1" id="KW-0812">Transmembrane</keyword>
<keyword evidence="1" id="KW-1133">Transmembrane helix</keyword>